<dbReference type="OrthoDB" id="1725334at2759"/>
<evidence type="ECO:0008006" key="3">
    <source>
        <dbReference type="Google" id="ProtNLM"/>
    </source>
</evidence>
<keyword evidence="2" id="KW-1185">Reference proteome</keyword>
<dbReference type="Proteomes" id="UP000242715">
    <property type="component" value="Unassembled WGS sequence"/>
</dbReference>
<gene>
    <name evidence="1" type="ORF">TSUD_68040</name>
</gene>
<evidence type="ECO:0000313" key="1">
    <source>
        <dbReference type="EMBL" id="GAU30252.1"/>
    </source>
</evidence>
<name>A0A2Z6MZS0_TRISU</name>
<sequence>MEQRLLQKEFESTTLGSDSEEAFVKAGLWSKLTFRWLNPIFEIGRIQKLEHVHVPSVPQSETAASASSMLEESIRKQKLQGGSLTKAIVHSVWKSLALNAVLAGTLIY</sequence>
<accession>A0A2Z6MZS0</accession>
<evidence type="ECO:0000313" key="2">
    <source>
        <dbReference type="Proteomes" id="UP000242715"/>
    </source>
</evidence>
<reference evidence="2" key="1">
    <citation type="journal article" date="2017" name="Front. Plant Sci.">
        <title>Climate Clever Clovers: New Paradigm to Reduce the Environmental Footprint of Ruminants by Breeding Low Methanogenic Forages Utilizing Haplotype Variation.</title>
        <authorList>
            <person name="Kaur P."/>
            <person name="Appels R."/>
            <person name="Bayer P.E."/>
            <person name="Keeble-Gagnere G."/>
            <person name="Wang J."/>
            <person name="Hirakawa H."/>
            <person name="Shirasawa K."/>
            <person name="Vercoe P."/>
            <person name="Stefanova K."/>
            <person name="Durmic Z."/>
            <person name="Nichols P."/>
            <person name="Revell C."/>
            <person name="Isobe S.N."/>
            <person name="Edwards D."/>
            <person name="Erskine W."/>
        </authorList>
    </citation>
    <scope>NUCLEOTIDE SEQUENCE [LARGE SCALE GENOMIC DNA]</scope>
    <source>
        <strain evidence="2">cv. Daliak</strain>
    </source>
</reference>
<organism evidence="1 2">
    <name type="scientific">Trifolium subterraneum</name>
    <name type="common">Subterranean clover</name>
    <dbReference type="NCBI Taxonomy" id="3900"/>
    <lineage>
        <taxon>Eukaryota</taxon>
        <taxon>Viridiplantae</taxon>
        <taxon>Streptophyta</taxon>
        <taxon>Embryophyta</taxon>
        <taxon>Tracheophyta</taxon>
        <taxon>Spermatophyta</taxon>
        <taxon>Magnoliopsida</taxon>
        <taxon>eudicotyledons</taxon>
        <taxon>Gunneridae</taxon>
        <taxon>Pentapetalae</taxon>
        <taxon>rosids</taxon>
        <taxon>fabids</taxon>
        <taxon>Fabales</taxon>
        <taxon>Fabaceae</taxon>
        <taxon>Papilionoideae</taxon>
        <taxon>50 kb inversion clade</taxon>
        <taxon>NPAAA clade</taxon>
        <taxon>Hologalegina</taxon>
        <taxon>IRL clade</taxon>
        <taxon>Trifolieae</taxon>
        <taxon>Trifolium</taxon>
    </lineage>
</organism>
<protein>
    <recommendedName>
        <fullName evidence="3">ABC transmembrane type-1 domain-containing protein</fullName>
    </recommendedName>
</protein>
<proteinExistence type="predicted"/>
<dbReference type="AlphaFoldDB" id="A0A2Z6MZS0"/>
<dbReference type="EMBL" id="DF973421">
    <property type="protein sequence ID" value="GAU30252.1"/>
    <property type="molecule type" value="Genomic_DNA"/>
</dbReference>